<comment type="subcellular location">
    <subcellularLocation>
        <location evidence="1">Cell membrane</location>
        <topology evidence="1">Multi-pass membrane protein</topology>
    </subcellularLocation>
</comment>
<dbReference type="Proteomes" id="UP001156706">
    <property type="component" value="Unassembled WGS sequence"/>
</dbReference>
<name>A0ABQ5YI29_9NEIS</name>
<dbReference type="RefSeq" id="WP_284197728.1">
    <property type="nucleotide sequence ID" value="NZ_BSOG01000005.1"/>
</dbReference>
<feature type="domain" description="RDD" evidence="7">
    <location>
        <begin position="21"/>
        <end position="148"/>
    </location>
</feature>
<dbReference type="InterPro" id="IPR051791">
    <property type="entry name" value="Pra-immunoreactive"/>
</dbReference>
<feature type="transmembrane region" description="Helical" evidence="6">
    <location>
        <begin position="28"/>
        <end position="49"/>
    </location>
</feature>
<dbReference type="PANTHER" id="PTHR36115">
    <property type="entry name" value="PROLINE-RICH ANTIGEN HOMOLOG-RELATED"/>
    <property type="match status" value="1"/>
</dbReference>
<evidence type="ECO:0000256" key="1">
    <source>
        <dbReference type="ARBA" id="ARBA00004651"/>
    </source>
</evidence>
<dbReference type="Pfam" id="PF06271">
    <property type="entry name" value="RDD"/>
    <property type="match status" value="1"/>
</dbReference>
<feature type="transmembrane region" description="Helical" evidence="6">
    <location>
        <begin position="61"/>
        <end position="84"/>
    </location>
</feature>
<feature type="transmembrane region" description="Helical" evidence="6">
    <location>
        <begin position="116"/>
        <end position="135"/>
    </location>
</feature>
<dbReference type="InterPro" id="IPR010432">
    <property type="entry name" value="RDD"/>
</dbReference>
<dbReference type="PANTHER" id="PTHR36115:SF4">
    <property type="entry name" value="MEMBRANE PROTEIN"/>
    <property type="match status" value="1"/>
</dbReference>
<organism evidence="8 9">
    <name type="scientific">Chitinimonas prasina</name>
    <dbReference type="NCBI Taxonomy" id="1434937"/>
    <lineage>
        <taxon>Bacteria</taxon>
        <taxon>Pseudomonadati</taxon>
        <taxon>Pseudomonadota</taxon>
        <taxon>Betaproteobacteria</taxon>
        <taxon>Neisseriales</taxon>
        <taxon>Chitinibacteraceae</taxon>
        <taxon>Chitinimonas</taxon>
    </lineage>
</organism>
<keyword evidence="5 6" id="KW-0472">Membrane</keyword>
<keyword evidence="9" id="KW-1185">Reference proteome</keyword>
<keyword evidence="3 6" id="KW-0812">Transmembrane</keyword>
<evidence type="ECO:0000256" key="5">
    <source>
        <dbReference type="ARBA" id="ARBA00023136"/>
    </source>
</evidence>
<evidence type="ECO:0000313" key="8">
    <source>
        <dbReference type="EMBL" id="GLR14657.1"/>
    </source>
</evidence>
<evidence type="ECO:0000259" key="7">
    <source>
        <dbReference type="Pfam" id="PF06271"/>
    </source>
</evidence>
<gene>
    <name evidence="8" type="ORF">GCM10007907_34470</name>
</gene>
<evidence type="ECO:0000313" key="9">
    <source>
        <dbReference type="Proteomes" id="UP001156706"/>
    </source>
</evidence>
<sequence length="160" mass="17646">MSNPYQPSSVIPEPVETGLEYVGFGARLLASVIDTLLTMCVTVPIMLLYMGDAYWDDQRYFNGGVGFLVEWLLPAVAVIAFWLARQATPGKMVIGAKVVDATTGLPLKPGQAILRYLGYYVSTIPLFLGLIWVAFDARKQGWHDKIANTVVIRGKWPAKP</sequence>
<protein>
    <submittedName>
        <fullName evidence="8">RDD family protein</fullName>
    </submittedName>
</protein>
<proteinExistence type="predicted"/>
<evidence type="ECO:0000256" key="6">
    <source>
        <dbReference type="SAM" id="Phobius"/>
    </source>
</evidence>
<reference evidence="9" key="1">
    <citation type="journal article" date="2019" name="Int. J. Syst. Evol. Microbiol.">
        <title>The Global Catalogue of Microorganisms (GCM) 10K type strain sequencing project: providing services to taxonomists for standard genome sequencing and annotation.</title>
        <authorList>
            <consortium name="The Broad Institute Genomics Platform"/>
            <consortium name="The Broad Institute Genome Sequencing Center for Infectious Disease"/>
            <person name="Wu L."/>
            <person name="Ma J."/>
        </authorList>
    </citation>
    <scope>NUCLEOTIDE SEQUENCE [LARGE SCALE GENOMIC DNA]</scope>
    <source>
        <strain evidence="9">NBRC 110044</strain>
    </source>
</reference>
<keyword evidence="4 6" id="KW-1133">Transmembrane helix</keyword>
<comment type="caution">
    <text evidence="8">The sequence shown here is derived from an EMBL/GenBank/DDBJ whole genome shotgun (WGS) entry which is preliminary data.</text>
</comment>
<dbReference type="EMBL" id="BSOG01000005">
    <property type="protein sequence ID" value="GLR14657.1"/>
    <property type="molecule type" value="Genomic_DNA"/>
</dbReference>
<keyword evidence="2" id="KW-1003">Cell membrane</keyword>
<accession>A0ABQ5YI29</accession>
<evidence type="ECO:0000256" key="2">
    <source>
        <dbReference type="ARBA" id="ARBA00022475"/>
    </source>
</evidence>
<evidence type="ECO:0000256" key="4">
    <source>
        <dbReference type="ARBA" id="ARBA00022989"/>
    </source>
</evidence>
<evidence type="ECO:0000256" key="3">
    <source>
        <dbReference type="ARBA" id="ARBA00022692"/>
    </source>
</evidence>